<dbReference type="OrthoDB" id="10274279at2759"/>
<dbReference type="RefSeq" id="XP_016445402.1">
    <property type="nucleotide sequence ID" value="XM_016589916.1"/>
</dbReference>
<evidence type="ECO:0000256" key="1">
    <source>
        <dbReference type="SAM" id="Phobius"/>
    </source>
</evidence>
<keyword evidence="1" id="KW-0812">Transmembrane</keyword>
<accession>A0A1S3Y092</accession>
<dbReference type="STRING" id="4097.A0A1S3Y092"/>
<organism evidence="2">
    <name type="scientific">Nicotiana tabacum</name>
    <name type="common">Common tobacco</name>
    <dbReference type="NCBI Taxonomy" id="4097"/>
    <lineage>
        <taxon>Eukaryota</taxon>
        <taxon>Viridiplantae</taxon>
        <taxon>Streptophyta</taxon>
        <taxon>Embryophyta</taxon>
        <taxon>Tracheophyta</taxon>
        <taxon>Spermatophyta</taxon>
        <taxon>Magnoliopsida</taxon>
        <taxon>eudicotyledons</taxon>
        <taxon>Gunneridae</taxon>
        <taxon>Pentapetalae</taxon>
        <taxon>asterids</taxon>
        <taxon>lamiids</taxon>
        <taxon>Solanales</taxon>
        <taxon>Solanaceae</taxon>
        <taxon>Nicotianoideae</taxon>
        <taxon>Nicotianeae</taxon>
        <taxon>Nicotiana</taxon>
    </lineage>
</organism>
<name>A0A1S3Y092_TOBAC</name>
<dbReference type="KEGG" id="nta:107770594"/>
<sequence length="113" mass="13540">MVMYLWRKYADYVYSKWEKTILWDIVEPYRRPRSFTPPVTIYVCAFYTGVIGAVITEQLYKEKYWERTFWGSSASNETNVLWWPLESNERGCSSNRNVQCLSFSSCLSSFKWL</sequence>
<dbReference type="PANTHER" id="PTHR37898">
    <property type="entry name" value="OS05G0540200 PROTEIN"/>
    <property type="match status" value="1"/>
</dbReference>
<reference evidence="2" key="1">
    <citation type="submission" date="2025-08" db="UniProtKB">
        <authorList>
            <consortium name="RefSeq"/>
        </authorList>
    </citation>
    <scope>IDENTIFICATION</scope>
</reference>
<evidence type="ECO:0000313" key="2">
    <source>
        <dbReference type="RefSeq" id="XP_016445402.1"/>
    </source>
</evidence>
<dbReference type="PANTHER" id="PTHR37898:SF1">
    <property type="entry name" value="OS05G0540200 PROTEIN"/>
    <property type="match status" value="1"/>
</dbReference>
<dbReference type="InterPro" id="IPR037759">
    <property type="entry name" value="At4g29660-like"/>
</dbReference>
<feature type="transmembrane region" description="Helical" evidence="1">
    <location>
        <begin position="39"/>
        <end position="60"/>
    </location>
</feature>
<protein>
    <submittedName>
        <fullName evidence="2">Uncharacterized protein At4g29660</fullName>
    </submittedName>
</protein>
<proteinExistence type="predicted"/>
<dbReference type="AlphaFoldDB" id="A0A1S3Y092"/>
<keyword evidence="1" id="KW-1133">Transmembrane helix</keyword>
<gene>
    <name evidence="2" type="primary">LOC107770594</name>
</gene>
<dbReference type="PaxDb" id="4097-A0A1S3Y092"/>
<keyword evidence="1" id="KW-0472">Membrane</keyword>